<evidence type="ECO:0008006" key="3">
    <source>
        <dbReference type="Google" id="ProtNLM"/>
    </source>
</evidence>
<evidence type="ECO:0000313" key="1">
    <source>
        <dbReference type="EMBL" id="MCX2982475.1"/>
    </source>
</evidence>
<proteinExistence type="predicted"/>
<accession>A0ABT3TL27</accession>
<dbReference type="Proteomes" id="UP001143362">
    <property type="component" value="Unassembled WGS sequence"/>
</dbReference>
<dbReference type="InterPro" id="IPR032720">
    <property type="entry name" value="Cys_rich_CWC"/>
</dbReference>
<name>A0ABT3TL27_9GAMM</name>
<dbReference type="Pfam" id="PF14375">
    <property type="entry name" value="Cys_rich_CWC"/>
    <property type="match status" value="1"/>
</dbReference>
<evidence type="ECO:0000313" key="2">
    <source>
        <dbReference type="Proteomes" id="UP001143362"/>
    </source>
</evidence>
<keyword evidence="2" id="KW-1185">Reference proteome</keyword>
<protein>
    <recommendedName>
        <fullName evidence="3">Cysteine-rich CWC family protein</fullName>
    </recommendedName>
</protein>
<dbReference type="EMBL" id="SHNN01000003">
    <property type="protein sequence ID" value="MCX2982475.1"/>
    <property type="molecule type" value="Genomic_DNA"/>
</dbReference>
<reference evidence="1" key="1">
    <citation type="submission" date="2019-02" db="EMBL/GenBank/DDBJ databases">
        <authorList>
            <person name="Li S.-H."/>
        </authorList>
    </citation>
    <scope>NUCLEOTIDE SEQUENCE</scope>
    <source>
        <strain evidence="1">IMCC14734</strain>
    </source>
</reference>
<organism evidence="1 2">
    <name type="scientific">Candidatus Litorirhabdus singularis</name>
    <dbReference type="NCBI Taxonomy" id="2518993"/>
    <lineage>
        <taxon>Bacteria</taxon>
        <taxon>Pseudomonadati</taxon>
        <taxon>Pseudomonadota</taxon>
        <taxon>Gammaproteobacteria</taxon>
        <taxon>Cellvibrionales</taxon>
        <taxon>Halieaceae</taxon>
        <taxon>Candidatus Litorirhabdus</taxon>
    </lineage>
</organism>
<sequence>MLQRGDPCHFLLEQEFLVIVHAGQYYGKMPASQNTDFTCCPICGHQNQCARAKSGQECTSEKTADCWCMQEQFPASLKTQLQQSSAQAVCICAKCLHSYQENHNEQ</sequence>
<comment type="caution">
    <text evidence="1">The sequence shown here is derived from an EMBL/GenBank/DDBJ whole genome shotgun (WGS) entry which is preliminary data.</text>
</comment>
<gene>
    <name evidence="1" type="ORF">EYC98_16545</name>
</gene>